<gene>
    <name evidence="3" type="ORF">LMG7974_01191</name>
</gene>
<dbReference type="InterPro" id="IPR039446">
    <property type="entry name" value="DauR-like"/>
</dbReference>
<dbReference type="Pfam" id="PF13309">
    <property type="entry name" value="HTH_22"/>
    <property type="match status" value="1"/>
</dbReference>
<dbReference type="InterPro" id="IPR013559">
    <property type="entry name" value="YheO"/>
</dbReference>
<feature type="domain" description="YheO-like" evidence="1">
    <location>
        <begin position="8"/>
        <end position="117"/>
    </location>
</feature>
<keyword evidence="4" id="KW-1185">Reference proteome</keyword>
<dbReference type="Pfam" id="PF08348">
    <property type="entry name" value="PAS_6"/>
    <property type="match status" value="1"/>
</dbReference>
<proteinExistence type="predicted"/>
<evidence type="ECO:0000259" key="2">
    <source>
        <dbReference type="Pfam" id="PF13309"/>
    </source>
</evidence>
<evidence type="ECO:0000313" key="3">
    <source>
        <dbReference type="EMBL" id="CAD7288879.1"/>
    </source>
</evidence>
<sequence>MTQAMKEKYVKLVEFLGDVLGYNYEIVLHDITDDGASIAAIANSHISGRTVNSPMTGFALEIMQSKKYLQTDFITNYKASTKLKKKLNGSTFFIKENGKLTGMLCINYDNSEFEKISNEILRLANVLPNEPKLPTTEAVEQLSQDIEEIIESVLKTHDLDISDLKPKNRAECIAKLYENGIFNIKGAISKVAKYLNLSEPSIYRHLQKLSSDSV</sequence>
<feature type="domain" description="Transcriptional regulator DauR-like HTH" evidence="2">
    <location>
        <begin position="146"/>
        <end position="206"/>
    </location>
</feature>
<dbReference type="InterPro" id="IPR039445">
    <property type="entry name" value="DauR-like_HTH"/>
</dbReference>
<evidence type="ECO:0008006" key="5">
    <source>
        <dbReference type="Google" id="ProtNLM"/>
    </source>
</evidence>
<evidence type="ECO:0000313" key="4">
    <source>
        <dbReference type="Proteomes" id="UP000789803"/>
    </source>
</evidence>
<reference evidence="3 4" key="1">
    <citation type="submission" date="2020-11" db="EMBL/GenBank/DDBJ databases">
        <authorList>
            <person name="Peeters C."/>
        </authorList>
    </citation>
    <scope>NUCLEOTIDE SEQUENCE [LARGE SCALE GENOMIC DNA]</scope>
    <source>
        <strain evidence="3 4">LMG 7974</strain>
    </source>
</reference>
<dbReference type="Proteomes" id="UP000789803">
    <property type="component" value="Unassembled WGS sequence"/>
</dbReference>
<dbReference type="EMBL" id="CAJHOF010000010">
    <property type="protein sequence ID" value="CAD7288879.1"/>
    <property type="molecule type" value="Genomic_DNA"/>
</dbReference>
<protein>
    <recommendedName>
        <fullName evidence="5">DNA-binding protein</fullName>
    </recommendedName>
</protein>
<evidence type="ECO:0000259" key="1">
    <source>
        <dbReference type="Pfam" id="PF08348"/>
    </source>
</evidence>
<dbReference type="PANTHER" id="PTHR35568">
    <property type="entry name" value="TRANSCRIPTIONAL REGULATOR DAUR"/>
    <property type="match status" value="1"/>
</dbReference>
<dbReference type="PANTHER" id="PTHR35568:SF1">
    <property type="entry name" value="TRANSCRIPTIONAL REGULATOR DAUR"/>
    <property type="match status" value="1"/>
</dbReference>
<name>A0ABN7K8M3_9BACT</name>
<organism evidence="3 4">
    <name type="scientific">Campylobacter majalis</name>
    <dbReference type="NCBI Taxonomy" id="2790656"/>
    <lineage>
        <taxon>Bacteria</taxon>
        <taxon>Pseudomonadati</taxon>
        <taxon>Campylobacterota</taxon>
        <taxon>Epsilonproteobacteria</taxon>
        <taxon>Campylobacterales</taxon>
        <taxon>Campylobacteraceae</taxon>
        <taxon>Campylobacter</taxon>
    </lineage>
</organism>
<accession>A0ABN7K8M3</accession>
<dbReference type="RefSeq" id="WP_229932988.1">
    <property type="nucleotide sequence ID" value="NZ_CAJHOF010000010.1"/>
</dbReference>
<comment type="caution">
    <text evidence="3">The sequence shown here is derived from an EMBL/GenBank/DDBJ whole genome shotgun (WGS) entry which is preliminary data.</text>
</comment>